<feature type="transmembrane region" description="Helical" evidence="1">
    <location>
        <begin position="309"/>
        <end position="329"/>
    </location>
</feature>
<feature type="transmembrane region" description="Helical" evidence="1">
    <location>
        <begin position="335"/>
        <end position="354"/>
    </location>
</feature>
<keyword evidence="1" id="KW-0812">Transmembrane</keyword>
<protein>
    <submittedName>
        <fullName evidence="2">Uncharacterized protein</fullName>
    </submittedName>
</protein>
<feature type="transmembrane region" description="Helical" evidence="1">
    <location>
        <begin position="278"/>
        <end position="297"/>
    </location>
</feature>
<feature type="transmembrane region" description="Helical" evidence="1">
    <location>
        <begin position="120"/>
        <end position="143"/>
    </location>
</feature>
<dbReference type="RefSeq" id="WP_151625904.1">
    <property type="nucleotide sequence ID" value="NZ_CP043029.1"/>
</dbReference>
<feature type="transmembrane region" description="Helical" evidence="1">
    <location>
        <begin position="224"/>
        <end position="243"/>
    </location>
</feature>
<reference evidence="3" key="1">
    <citation type="submission" date="2019-08" db="EMBL/GenBank/DDBJ databases">
        <title>Complete Genome Sequence of the Polysaccharide-Degrading Rumen Bacterium Pseudobutyrivibrio xylanivorans MA3014.</title>
        <authorList>
            <person name="Palevich N."/>
            <person name="Maclean P.H."/>
            <person name="Kelly W.J."/>
            <person name="Leahy S.C."/>
            <person name="Rakonjac J."/>
            <person name="Attwood G.T."/>
        </authorList>
    </citation>
    <scope>NUCLEOTIDE SEQUENCE [LARGE SCALE GENOMIC DNA]</scope>
    <source>
        <strain evidence="3">MA3014</strain>
        <plasmid evidence="3">pnp95</plasmid>
    </source>
</reference>
<name>A0A5P6VUX9_PSEXY</name>
<evidence type="ECO:0000313" key="2">
    <source>
        <dbReference type="EMBL" id="QFJ56310.1"/>
    </source>
</evidence>
<gene>
    <name evidence="2" type="ORF">FXF36_15440</name>
</gene>
<geneLocation type="plasmid" evidence="3">
    <name>pnp95</name>
</geneLocation>
<sequence>MEEKCKSLLVRLYFIIDMVIFTFFLIINIHTPLIAEDYALLAIYPYEKVSNPIEILARMSAKVIKQMLTWNVRVGEQLSIVFGCFDKDIFNVLNTLMSLYFLLLIQLYAFKTERSIYRKLISTITAFSLIILCQPVLGEIFFWKTGSTNYLWGMCILLTFALPLRFIIGENSIDIIGNSVKKNILFCLLGLVAGITNENTVGAVWIVYLVYIIWGKIKSKKHPLWIYTTFLFYTIGFVFMLKAPSTKIRVDYYNNKIGVGKLTIYDYFIRACRVVGKFIYYDYMYILLTIILIIICYHFKKKVSLDISFFECLIMLFILGTLSSGALILSPYIEIRAFFLTQFMMLVCMVYYMCELLECAKVKISVVSGGIIVGLTLLLALTMHNIFSVYSDYQNYCEKRNYAALMLKEDFYWGEYWKHPSERILNTREVLLRETPNFSQKYYNKDFDVIKKAIWDLEIDSYEEVSSGGNASITKNGDDYFIDGYTNSEIVNNTDVYVSFFNDREVIYRFSDIGEIQKDGAFTIKITTPEREKGAKRVMLYVVDRKQNKYERLDFDVLNIKTTEQK</sequence>
<proteinExistence type="predicted"/>
<organism evidence="2 3">
    <name type="scientific">Pseudobutyrivibrio xylanivorans</name>
    <dbReference type="NCBI Taxonomy" id="185007"/>
    <lineage>
        <taxon>Bacteria</taxon>
        <taxon>Bacillati</taxon>
        <taxon>Bacillota</taxon>
        <taxon>Clostridia</taxon>
        <taxon>Lachnospirales</taxon>
        <taxon>Lachnospiraceae</taxon>
        <taxon>Pseudobutyrivibrio</taxon>
    </lineage>
</organism>
<evidence type="ECO:0000256" key="1">
    <source>
        <dbReference type="SAM" id="Phobius"/>
    </source>
</evidence>
<feature type="transmembrane region" description="Helical" evidence="1">
    <location>
        <begin position="12"/>
        <end position="31"/>
    </location>
</feature>
<dbReference type="Pfam" id="PF19528">
    <property type="entry name" value="DUF6056"/>
    <property type="match status" value="1"/>
</dbReference>
<keyword evidence="1" id="KW-0472">Membrane</keyword>
<dbReference type="EMBL" id="CP043029">
    <property type="protein sequence ID" value="QFJ56310.1"/>
    <property type="molecule type" value="Genomic_DNA"/>
</dbReference>
<feature type="transmembrane region" description="Helical" evidence="1">
    <location>
        <begin position="149"/>
        <end position="168"/>
    </location>
</feature>
<keyword evidence="2" id="KW-0614">Plasmid</keyword>
<dbReference type="InterPro" id="IPR045691">
    <property type="entry name" value="DUF6056"/>
</dbReference>
<dbReference type="AlphaFoldDB" id="A0A5P6VUX9"/>
<evidence type="ECO:0000313" key="3">
    <source>
        <dbReference type="Proteomes" id="UP000327030"/>
    </source>
</evidence>
<feature type="transmembrane region" description="Helical" evidence="1">
    <location>
        <begin position="89"/>
        <end position="108"/>
    </location>
</feature>
<feature type="transmembrane region" description="Helical" evidence="1">
    <location>
        <begin position="366"/>
        <end position="387"/>
    </location>
</feature>
<dbReference type="Proteomes" id="UP000327030">
    <property type="component" value="Plasmid pNP95"/>
</dbReference>
<accession>A0A5P6VUX9</accession>
<dbReference type="KEGG" id="pxv:FXF36_15440"/>
<dbReference type="OrthoDB" id="1661582at2"/>
<keyword evidence="1" id="KW-1133">Transmembrane helix</keyword>